<evidence type="ECO:0000256" key="8">
    <source>
        <dbReference type="ARBA" id="ARBA00022792"/>
    </source>
</evidence>
<dbReference type="PANTHER" id="PTHR12418">
    <property type="entry name" value="ACYL-COENZYME A THIOESTERASE THEM4"/>
    <property type="match status" value="1"/>
</dbReference>
<dbReference type="InterPro" id="IPR029069">
    <property type="entry name" value="HotDog_dom_sf"/>
</dbReference>
<comment type="catalytic activity">
    <reaction evidence="17">
        <text>(9Z)-octadecenoyl-CoA + H2O = (9Z)-octadecenoate + CoA + H(+)</text>
        <dbReference type="Rhea" id="RHEA:40139"/>
        <dbReference type="ChEBI" id="CHEBI:15377"/>
        <dbReference type="ChEBI" id="CHEBI:15378"/>
        <dbReference type="ChEBI" id="CHEBI:30823"/>
        <dbReference type="ChEBI" id="CHEBI:57287"/>
        <dbReference type="ChEBI" id="CHEBI:57387"/>
    </reaction>
    <physiologicalReaction direction="left-to-right" evidence="17">
        <dbReference type="Rhea" id="RHEA:40140"/>
    </physiologicalReaction>
</comment>
<dbReference type="Pfam" id="PF03061">
    <property type="entry name" value="4HBT"/>
    <property type="match status" value="1"/>
</dbReference>
<dbReference type="GO" id="GO:0006631">
    <property type="term" value="P:fatty acid metabolic process"/>
    <property type="evidence" value="ECO:0007669"/>
    <property type="project" value="UniProtKB-KW"/>
</dbReference>
<dbReference type="CDD" id="cd03443">
    <property type="entry name" value="PaaI_thioesterase"/>
    <property type="match status" value="1"/>
</dbReference>
<keyword evidence="10" id="KW-0276">Fatty acid metabolism</keyword>
<dbReference type="GO" id="GO:0006915">
    <property type="term" value="P:apoptotic process"/>
    <property type="evidence" value="ECO:0007669"/>
    <property type="project" value="UniProtKB-KW"/>
</dbReference>
<gene>
    <name evidence="28" type="ORF">UFOPK3001_01265</name>
    <name evidence="29" type="ORF">UFOPK3954_00157</name>
</gene>
<proteinExistence type="inferred from homology"/>
<evidence type="ECO:0000256" key="13">
    <source>
        <dbReference type="ARBA" id="ARBA00023128"/>
    </source>
</evidence>
<dbReference type="EMBL" id="CAFBON010000008">
    <property type="protein sequence ID" value="CAB4974571.1"/>
    <property type="molecule type" value="Genomic_DNA"/>
</dbReference>
<keyword evidence="6" id="KW-0963">Cytoplasm</keyword>
<comment type="catalytic activity">
    <reaction evidence="26">
        <text>tetradecanoyl-CoA + H2O = tetradecanoate + CoA + H(+)</text>
        <dbReference type="Rhea" id="RHEA:40119"/>
        <dbReference type="ChEBI" id="CHEBI:15377"/>
        <dbReference type="ChEBI" id="CHEBI:15378"/>
        <dbReference type="ChEBI" id="CHEBI:30807"/>
        <dbReference type="ChEBI" id="CHEBI:57287"/>
        <dbReference type="ChEBI" id="CHEBI:57385"/>
    </reaction>
    <physiologicalReaction direction="left-to-right" evidence="26">
        <dbReference type="Rhea" id="RHEA:40120"/>
    </physiologicalReaction>
</comment>
<evidence type="ECO:0000256" key="22">
    <source>
        <dbReference type="ARBA" id="ARBA00047588"/>
    </source>
</evidence>
<evidence type="ECO:0000256" key="3">
    <source>
        <dbReference type="ARBA" id="ARBA00004632"/>
    </source>
</evidence>
<name>A0A6J7M1P5_9ZZZZ</name>
<feature type="domain" description="Thioesterase" evidence="27">
    <location>
        <begin position="140"/>
        <end position="209"/>
    </location>
</feature>
<dbReference type="SUPFAM" id="SSF54637">
    <property type="entry name" value="Thioesterase/thiol ester dehydrase-isomerase"/>
    <property type="match status" value="1"/>
</dbReference>
<reference evidence="29" key="1">
    <citation type="submission" date="2020-05" db="EMBL/GenBank/DDBJ databases">
        <authorList>
            <person name="Chiriac C."/>
            <person name="Salcher M."/>
            <person name="Ghai R."/>
            <person name="Kavagutti S V."/>
        </authorList>
    </citation>
    <scope>NUCLEOTIDE SEQUENCE</scope>
</reference>
<evidence type="ECO:0000256" key="16">
    <source>
        <dbReference type="ARBA" id="ARBA00035852"/>
    </source>
</evidence>
<evidence type="ECO:0000313" key="28">
    <source>
        <dbReference type="EMBL" id="CAB4806216.1"/>
    </source>
</evidence>
<evidence type="ECO:0000256" key="19">
    <source>
        <dbReference type="ARBA" id="ARBA00038848"/>
    </source>
</evidence>
<comment type="catalytic activity">
    <reaction evidence="22">
        <text>octanoyl-CoA + H2O = octanoate + CoA + H(+)</text>
        <dbReference type="Rhea" id="RHEA:30143"/>
        <dbReference type="ChEBI" id="CHEBI:15377"/>
        <dbReference type="ChEBI" id="CHEBI:15378"/>
        <dbReference type="ChEBI" id="CHEBI:25646"/>
        <dbReference type="ChEBI" id="CHEBI:57287"/>
        <dbReference type="ChEBI" id="CHEBI:57386"/>
    </reaction>
    <physiologicalReaction direction="left-to-right" evidence="22">
        <dbReference type="Rhea" id="RHEA:30144"/>
    </physiologicalReaction>
</comment>
<comment type="catalytic activity">
    <reaction evidence="16">
        <text>(5Z,8Z,11Z,14Z)-eicosatetraenoyl-CoA + H2O = (5Z,8Z,11Z,14Z)-eicosatetraenoate + CoA + H(+)</text>
        <dbReference type="Rhea" id="RHEA:40151"/>
        <dbReference type="ChEBI" id="CHEBI:15377"/>
        <dbReference type="ChEBI" id="CHEBI:15378"/>
        <dbReference type="ChEBI" id="CHEBI:32395"/>
        <dbReference type="ChEBI" id="CHEBI:57287"/>
        <dbReference type="ChEBI" id="CHEBI:57368"/>
    </reaction>
    <physiologicalReaction direction="left-to-right" evidence="16">
        <dbReference type="Rhea" id="RHEA:40152"/>
    </physiologicalReaction>
</comment>
<dbReference type="GO" id="GO:0005743">
    <property type="term" value="C:mitochondrial inner membrane"/>
    <property type="evidence" value="ECO:0007669"/>
    <property type="project" value="UniProtKB-SubCell"/>
</dbReference>
<dbReference type="EMBL" id="CAFAAJ010000073">
    <property type="protein sequence ID" value="CAB4806216.1"/>
    <property type="molecule type" value="Genomic_DNA"/>
</dbReference>
<comment type="catalytic activity">
    <reaction evidence="24">
        <text>decanoyl-CoA + H2O = decanoate + CoA + H(+)</text>
        <dbReference type="Rhea" id="RHEA:40059"/>
        <dbReference type="ChEBI" id="CHEBI:15377"/>
        <dbReference type="ChEBI" id="CHEBI:15378"/>
        <dbReference type="ChEBI" id="CHEBI:27689"/>
        <dbReference type="ChEBI" id="CHEBI:57287"/>
        <dbReference type="ChEBI" id="CHEBI:61430"/>
    </reaction>
    <physiologicalReaction direction="left-to-right" evidence="24">
        <dbReference type="Rhea" id="RHEA:40060"/>
    </physiologicalReaction>
</comment>
<protein>
    <recommendedName>
        <fullName evidence="20">Acyl-coenzyme A thioesterase THEM4</fullName>
        <ecNumber evidence="19">3.1.2.2</ecNumber>
    </recommendedName>
    <alternativeName>
        <fullName evidence="21">Thioesterase superfamily member 4</fullName>
    </alternativeName>
</protein>
<evidence type="ECO:0000256" key="18">
    <source>
        <dbReference type="ARBA" id="ARBA00038456"/>
    </source>
</evidence>
<evidence type="ECO:0000256" key="10">
    <source>
        <dbReference type="ARBA" id="ARBA00022832"/>
    </source>
</evidence>
<comment type="catalytic activity">
    <reaction evidence="23">
        <text>hexadecanoyl-CoA + H2O = hexadecanoate + CoA + H(+)</text>
        <dbReference type="Rhea" id="RHEA:16645"/>
        <dbReference type="ChEBI" id="CHEBI:7896"/>
        <dbReference type="ChEBI" id="CHEBI:15377"/>
        <dbReference type="ChEBI" id="CHEBI:15378"/>
        <dbReference type="ChEBI" id="CHEBI:57287"/>
        <dbReference type="ChEBI" id="CHEBI:57379"/>
        <dbReference type="EC" id="3.1.2.2"/>
    </reaction>
    <physiologicalReaction direction="left-to-right" evidence="23">
        <dbReference type="Rhea" id="RHEA:16646"/>
    </physiologicalReaction>
</comment>
<dbReference type="EC" id="3.1.2.2" evidence="19"/>
<keyword evidence="15" id="KW-0966">Cell projection</keyword>
<dbReference type="GO" id="GO:0016787">
    <property type="term" value="F:hydrolase activity"/>
    <property type="evidence" value="ECO:0007669"/>
    <property type="project" value="UniProtKB-KW"/>
</dbReference>
<evidence type="ECO:0000313" key="29">
    <source>
        <dbReference type="EMBL" id="CAB4974571.1"/>
    </source>
</evidence>
<evidence type="ECO:0000256" key="2">
    <source>
        <dbReference type="ARBA" id="ARBA00004569"/>
    </source>
</evidence>
<keyword evidence="14" id="KW-0472">Membrane</keyword>
<evidence type="ECO:0000256" key="1">
    <source>
        <dbReference type="ARBA" id="ARBA00004496"/>
    </source>
</evidence>
<keyword evidence="5" id="KW-1003">Cell membrane</keyword>
<evidence type="ECO:0000259" key="27">
    <source>
        <dbReference type="Pfam" id="PF03061"/>
    </source>
</evidence>
<evidence type="ECO:0000256" key="26">
    <source>
        <dbReference type="ARBA" id="ARBA00048180"/>
    </source>
</evidence>
<evidence type="ECO:0000256" key="11">
    <source>
        <dbReference type="ARBA" id="ARBA00022946"/>
    </source>
</evidence>
<evidence type="ECO:0000256" key="7">
    <source>
        <dbReference type="ARBA" id="ARBA00022703"/>
    </source>
</evidence>
<keyword evidence="7" id="KW-0053">Apoptosis</keyword>
<keyword evidence="13" id="KW-0496">Mitochondrion</keyword>
<evidence type="ECO:0000256" key="25">
    <source>
        <dbReference type="ARBA" id="ARBA00048074"/>
    </source>
</evidence>
<evidence type="ECO:0000256" key="5">
    <source>
        <dbReference type="ARBA" id="ARBA00022475"/>
    </source>
</evidence>
<comment type="subcellular location">
    <subcellularLocation>
        <location evidence="3">Cell projection</location>
        <location evidence="3">Ruffle membrane</location>
    </subcellularLocation>
    <subcellularLocation>
        <location evidence="1">Cytoplasm</location>
    </subcellularLocation>
    <subcellularLocation>
        <location evidence="4">Mitochondrion inner membrane</location>
        <topology evidence="4">Peripheral membrane protein</topology>
    </subcellularLocation>
    <subcellularLocation>
        <location evidence="2">Mitochondrion intermembrane space</location>
    </subcellularLocation>
</comment>
<dbReference type="AlphaFoldDB" id="A0A6J7M1P5"/>
<evidence type="ECO:0000256" key="15">
    <source>
        <dbReference type="ARBA" id="ARBA00023273"/>
    </source>
</evidence>
<sequence>MLHRPYGWITMPQEVTQHDDPFAISEARVRAGSAIRDISHAVVGHHAPDALLDEVAETLNSLSAKLDGLTIRTRAPENFQRRNNEAQVQDGGTFTTYPDRPYSGTASPLGLDLRVERDGDEVVAHFELRAAHEGAPTRSHGGVVSAVIDDVFGFVLQLNQLMGFTGELTVRYEAGTPIGRPLQLRARMESKEGRKIFMTGEILDGETRTATARAIFIERTNV</sequence>
<dbReference type="PANTHER" id="PTHR12418:SF19">
    <property type="entry name" value="ACYL-COENZYME A THIOESTERASE THEM4"/>
    <property type="match status" value="1"/>
</dbReference>
<evidence type="ECO:0000256" key="9">
    <source>
        <dbReference type="ARBA" id="ARBA00022801"/>
    </source>
</evidence>
<evidence type="ECO:0000256" key="12">
    <source>
        <dbReference type="ARBA" id="ARBA00023098"/>
    </source>
</evidence>
<evidence type="ECO:0000256" key="23">
    <source>
        <dbReference type="ARBA" id="ARBA00047734"/>
    </source>
</evidence>
<dbReference type="GO" id="GO:0032587">
    <property type="term" value="C:ruffle membrane"/>
    <property type="evidence" value="ECO:0007669"/>
    <property type="project" value="UniProtKB-SubCell"/>
</dbReference>
<keyword evidence="9" id="KW-0378">Hydrolase</keyword>
<keyword evidence="12" id="KW-0443">Lipid metabolism</keyword>
<dbReference type="GO" id="GO:0005758">
    <property type="term" value="C:mitochondrial intermembrane space"/>
    <property type="evidence" value="ECO:0007669"/>
    <property type="project" value="UniProtKB-SubCell"/>
</dbReference>
<evidence type="ECO:0000256" key="21">
    <source>
        <dbReference type="ARBA" id="ARBA00043210"/>
    </source>
</evidence>
<evidence type="ECO:0000256" key="6">
    <source>
        <dbReference type="ARBA" id="ARBA00022490"/>
    </source>
</evidence>
<evidence type="ECO:0000256" key="17">
    <source>
        <dbReference type="ARBA" id="ARBA00037002"/>
    </source>
</evidence>
<dbReference type="InterPro" id="IPR006683">
    <property type="entry name" value="Thioestr_dom"/>
</dbReference>
<evidence type="ECO:0000256" key="14">
    <source>
        <dbReference type="ARBA" id="ARBA00023136"/>
    </source>
</evidence>
<dbReference type="Gene3D" id="3.10.129.10">
    <property type="entry name" value="Hotdog Thioesterase"/>
    <property type="match status" value="1"/>
</dbReference>
<accession>A0A6J7M1P5</accession>
<evidence type="ECO:0000256" key="24">
    <source>
        <dbReference type="ARBA" id="ARBA00047969"/>
    </source>
</evidence>
<evidence type="ECO:0000256" key="20">
    <source>
        <dbReference type="ARBA" id="ARBA00040123"/>
    </source>
</evidence>
<organism evidence="29">
    <name type="scientific">freshwater metagenome</name>
    <dbReference type="NCBI Taxonomy" id="449393"/>
    <lineage>
        <taxon>unclassified sequences</taxon>
        <taxon>metagenomes</taxon>
        <taxon>ecological metagenomes</taxon>
    </lineage>
</organism>
<dbReference type="InterPro" id="IPR052365">
    <property type="entry name" value="THEM4/THEM5_acyl-CoA_thioest"/>
</dbReference>
<keyword evidence="11" id="KW-0809">Transit peptide</keyword>
<comment type="similarity">
    <text evidence="18">Belongs to the THEM4/THEM5 thioesterase family.</text>
</comment>
<comment type="catalytic activity">
    <reaction evidence="25">
        <text>dodecanoyl-CoA + H2O = dodecanoate + CoA + H(+)</text>
        <dbReference type="Rhea" id="RHEA:30135"/>
        <dbReference type="ChEBI" id="CHEBI:15377"/>
        <dbReference type="ChEBI" id="CHEBI:15378"/>
        <dbReference type="ChEBI" id="CHEBI:18262"/>
        <dbReference type="ChEBI" id="CHEBI:57287"/>
        <dbReference type="ChEBI" id="CHEBI:57375"/>
    </reaction>
    <physiologicalReaction direction="left-to-right" evidence="25">
        <dbReference type="Rhea" id="RHEA:30136"/>
    </physiologicalReaction>
</comment>
<keyword evidence="8" id="KW-0999">Mitochondrion inner membrane</keyword>
<evidence type="ECO:0000256" key="4">
    <source>
        <dbReference type="ARBA" id="ARBA00004637"/>
    </source>
</evidence>